<dbReference type="Proteomes" id="UP001321542">
    <property type="component" value="Chromosome"/>
</dbReference>
<evidence type="ECO:0000256" key="1">
    <source>
        <dbReference type="SAM" id="MobiDB-lite"/>
    </source>
</evidence>
<reference evidence="2 3" key="2">
    <citation type="journal article" date="2023" name="ChemBioChem">
        <title>Acyltransferase Domain Exchange between Two Independent Type I Polyketide Synthases in the Same Producer Strain of Macrolide Antibiotics.</title>
        <authorList>
            <person name="Kudo F."/>
            <person name="Kishikawa K."/>
            <person name="Tsuboi K."/>
            <person name="Kido T."/>
            <person name="Usui T."/>
            <person name="Hashimoto J."/>
            <person name="Shin-Ya K."/>
            <person name="Miyanaga A."/>
            <person name="Eguchi T."/>
        </authorList>
    </citation>
    <scope>NUCLEOTIDE SEQUENCE [LARGE SCALE GENOMIC DNA]</scope>
    <source>
        <strain evidence="2 3">A-8890</strain>
    </source>
</reference>
<name>A0ABN5VN02_9ACTN</name>
<evidence type="ECO:0000313" key="3">
    <source>
        <dbReference type="Proteomes" id="UP001321542"/>
    </source>
</evidence>
<reference evidence="2 3" key="1">
    <citation type="journal article" date="2010" name="ChemBioChem">
        <title>Cloning and characterization of the biosynthetic gene cluster of 16-membered macrolide antibiotic FD-891: involvement of a dual functional cytochrome P450 monooxygenase catalyzing epoxidation and hydroxylation.</title>
        <authorList>
            <person name="Kudo F."/>
            <person name="Motegi A."/>
            <person name="Mizoue K."/>
            <person name="Eguchi T."/>
        </authorList>
    </citation>
    <scope>NUCLEOTIDE SEQUENCE [LARGE SCALE GENOMIC DNA]</scope>
    <source>
        <strain evidence="2 3">A-8890</strain>
    </source>
</reference>
<organism evidence="2 3">
    <name type="scientific">Streptomyces graminofaciens</name>
    <dbReference type="NCBI Taxonomy" id="68212"/>
    <lineage>
        <taxon>Bacteria</taxon>
        <taxon>Bacillati</taxon>
        <taxon>Actinomycetota</taxon>
        <taxon>Actinomycetes</taxon>
        <taxon>Kitasatosporales</taxon>
        <taxon>Streptomycetaceae</taxon>
        <taxon>Streptomyces</taxon>
    </lineage>
</organism>
<accession>A0ABN5VN02</accession>
<protein>
    <submittedName>
        <fullName evidence="2">Uncharacterized protein</fullName>
    </submittedName>
</protein>
<dbReference type="EMBL" id="AP018448">
    <property type="protein sequence ID" value="BBC34842.1"/>
    <property type="molecule type" value="Genomic_DNA"/>
</dbReference>
<sequence length="118" mass="12967">MTDGLAPVEFGEGVQEPEGVVGEVLMVGRPWDQPRRIHRQPLPDLRHMLMHGGRERGLIGELRETGRERAADPRQRGRRGLRGQGHHSKVGGAGAFIVAPEAFPAFIAYVSQPSTSLR</sequence>
<gene>
    <name evidence="2" type="ORF">SGFS_061360</name>
</gene>
<feature type="compositionally biased region" description="Basic residues" evidence="1">
    <location>
        <begin position="76"/>
        <end position="89"/>
    </location>
</feature>
<feature type="compositionally biased region" description="Basic and acidic residues" evidence="1">
    <location>
        <begin position="64"/>
        <end position="75"/>
    </location>
</feature>
<proteinExistence type="predicted"/>
<keyword evidence="3" id="KW-1185">Reference proteome</keyword>
<feature type="region of interest" description="Disordered" evidence="1">
    <location>
        <begin position="64"/>
        <end position="91"/>
    </location>
</feature>
<evidence type="ECO:0000313" key="2">
    <source>
        <dbReference type="EMBL" id="BBC34842.1"/>
    </source>
</evidence>